<dbReference type="PROSITE" id="PS50853">
    <property type="entry name" value="FN3"/>
    <property type="match status" value="1"/>
</dbReference>
<dbReference type="OrthoDB" id="10250354at2759"/>
<evidence type="ECO:0000256" key="1">
    <source>
        <dbReference type="SAM" id="Coils"/>
    </source>
</evidence>
<dbReference type="PROSITE" id="PS50076">
    <property type="entry name" value="DNAJ_2"/>
    <property type="match status" value="1"/>
</dbReference>
<dbReference type="EMBL" id="CAKKNE010000002">
    <property type="protein sequence ID" value="CAH0369535.1"/>
    <property type="molecule type" value="Genomic_DNA"/>
</dbReference>
<accession>A0A8J2WX95</accession>
<dbReference type="GO" id="GO:0005737">
    <property type="term" value="C:cytoplasm"/>
    <property type="evidence" value="ECO:0007669"/>
    <property type="project" value="TreeGrafter"/>
</dbReference>
<feature type="compositionally biased region" description="Polar residues" evidence="2">
    <location>
        <begin position="353"/>
        <end position="364"/>
    </location>
</feature>
<dbReference type="InterPro" id="IPR051964">
    <property type="entry name" value="Chaperone_stress_response"/>
</dbReference>
<dbReference type="PANTHER" id="PTHR44029:SF1">
    <property type="entry name" value="DNAJ HOMOLOG SUBFAMILY C MEMBER 21"/>
    <property type="match status" value="1"/>
</dbReference>
<feature type="region of interest" description="Disordered" evidence="2">
    <location>
        <begin position="1"/>
        <end position="21"/>
    </location>
</feature>
<protein>
    <recommendedName>
        <fullName evidence="7">J domain-containing protein</fullName>
    </recommendedName>
</protein>
<dbReference type="InterPro" id="IPR036869">
    <property type="entry name" value="J_dom_sf"/>
</dbReference>
<feature type="region of interest" description="Disordered" evidence="2">
    <location>
        <begin position="641"/>
        <end position="680"/>
    </location>
</feature>
<gene>
    <name evidence="5" type="ORF">PECAL_2P26610</name>
</gene>
<dbReference type="Gene3D" id="1.10.287.110">
    <property type="entry name" value="DnaJ domain"/>
    <property type="match status" value="1"/>
</dbReference>
<dbReference type="SUPFAM" id="SSF46565">
    <property type="entry name" value="Chaperone J-domain"/>
    <property type="match status" value="1"/>
</dbReference>
<dbReference type="PANTHER" id="PTHR44029">
    <property type="entry name" value="DNAJ HOMOLOG SUBFAMILY C MEMBER 21"/>
    <property type="match status" value="1"/>
</dbReference>
<dbReference type="Proteomes" id="UP000789595">
    <property type="component" value="Unassembled WGS sequence"/>
</dbReference>
<dbReference type="CDD" id="cd06257">
    <property type="entry name" value="DnaJ"/>
    <property type="match status" value="1"/>
</dbReference>
<feature type="compositionally biased region" description="Basic residues" evidence="2">
    <location>
        <begin position="1"/>
        <end position="11"/>
    </location>
</feature>
<reference evidence="5" key="1">
    <citation type="submission" date="2021-11" db="EMBL/GenBank/DDBJ databases">
        <authorList>
            <consortium name="Genoscope - CEA"/>
            <person name="William W."/>
        </authorList>
    </citation>
    <scope>NUCLEOTIDE SEQUENCE</scope>
</reference>
<evidence type="ECO:0000256" key="2">
    <source>
        <dbReference type="SAM" id="MobiDB-lite"/>
    </source>
</evidence>
<dbReference type="PRINTS" id="PR00625">
    <property type="entry name" value="JDOMAIN"/>
</dbReference>
<evidence type="ECO:0000313" key="6">
    <source>
        <dbReference type="Proteomes" id="UP000789595"/>
    </source>
</evidence>
<feature type="region of interest" description="Disordered" evidence="2">
    <location>
        <begin position="336"/>
        <end position="376"/>
    </location>
</feature>
<dbReference type="SMART" id="SM00271">
    <property type="entry name" value="DnaJ"/>
    <property type="match status" value="1"/>
</dbReference>
<dbReference type="InterPro" id="IPR013783">
    <property type="entry name" value="Ig-like_fold"/>
</dbReference>
<keyword evidence="6" id="KW-1185">Reference proteome</keyword>
<dbReference type="InterPro" id="IPR001623">
    <property type="entry name" value="DnaJ_domain"/>
</dbReference>
<feature type="domain" description="J" evidence="3">
    <location>
        <begin position="8"/>
        <end position="66"/>
    </location>
</feature>
<feature type="region of interest" description="Disordered" evidence="2">
    <location>
        <begin position="57"/>
        <end position="257"/>
    </location>
</feature>
<feature type="compositionally biased region" description="Basic and acidic residues" evidence="2">
    <location>
        <begin position="671"/>
        <end position="680"/>
    </location>
</feature>
<dbReference type="Pfam" id="PF00226">
    <property type="entry name" value="DnaJ"/>
    <property type="match status" value="1"/>
</dbReference>
<feature type="region of interest" description="Disordered" evidence="2">
    <location>
        <begin position="746"/>
        <end position="790"/>
    </location>
</feature>
<keyword evidence="1" id="KW-0175">Coiled coil</keyword>
<evidence type="ECO:0000313" key="5">
    <source>
        <dbReference type="EMBL" id="CAH0369535.1"/>
    </source>
</evidence>
<dbReference type="AlphaFoldDB" id="A0A8J2WX95"/>
<feature type="compositionally biased region" description="Basic and acidic residues" evidence="2">
    <location>
        <begin position="94"/>
        <end position="133"/>
    </location>
</feature>
<feature type="coiled-coil region" evidence="1">
    <location>
        <begin position="392"/>
        <end position="426"/>
    </location>
</feature>
<feature type="domain" description="Fibronectin type-III" evidence="4">
    <location>
        <begin position="561"/>
        <end position="651"/>
    </location>
</feature>
<evidence type="ECO:0000259" key="4">
    <source>
        <dbReference type="PROSITE" id="PS50853"/>
    </source>
</evidence>
<dbReference type="CDD" id="cd00063">
    <property type="entry name" value="FN3"/>
    <property type="match status" value="1"/>
</dbReference>
<dbReference type="InterPro" id="IPR003961">
    <property type="entry name" value="FN3_dom"/>
</dbReference>
<feature type="compositionally biased region" description="Basic and acidic residues" evidence="2">
    <location>
        <begin position="155"/>
        <end position="257"/>
    </location>
</feature>
<feature type="compositionally biased region" description="Pro residues" evidence="2">
    <location>
        <begin position="71"/>
        <end position="81"/>
    </location>
</feature>
<dbReference type="SUPFAM" id="SSF49265">
    <property type="entry name" value="Fibronectin type III"/>
    <property type="match status" value="1"/>
</dbReference>
<evidence type="ECO:0000259" key="3">
    <source>
        <dbReference type="PROSITE" id="PS50076"/>
    </source>
</evidence>
<organism evidence="5 6">
    <name type="scientific">Pelagomonas calceolata</name>
    <dbReference type="NCBI Taxonomy" id="35677"/>
    <lineage>
        <taxon>Eukaryota</taxon>
        <taxon>Sar</taxon>
        <taxon>Stramenopiles</taxon>
        <taxon>Ochrophyta</taxon>
        <taxon>Pelagophyceae</taxon>
        <taxon>Pelagomonadales</taxon>
        <taxon>Pelagomonadaceae</taxon>
        <taxon>Pelagomonas</taxon>
    </lineage>
</organism>
<name>A0A8J2WX95_9STRA</name>
<comment type="caution">
    <text evidence="5">The sequence shown here is derived from an EMBL/GenBank/DDBJ whole genome shotgun (WGS) entry which is preliminary data.</text>
</comment>
<dbReference type="Gene3D" id="2.60.40.10">
    <property type="entry name" value="Immunoglobulins"/>
    <property type="match status" value="1"/>
</dbReference>
<dbReference type="SMART" id="SM00060">
    <property type="entry name" value="FN3"/>
    <property type="match status" value="1"/>
</dbReference>
<sequence length="790" mass="89770">MAQSARTKHLKALGLPDTADDASIKKAFRKLALMYHPDRNPTNVEEATERFKQINEANTYLTSAAGRVRTPPAPEPAPTRPPPRRRPPAPHRPPPSEKPKPKPTEEEADLKRAQRHHAAAEARRQVQERETRRRASAAAARKREADDLAAQMAANEKRQNDRQRKDSINAAKAREAERNRQQEKLRNEARVKREREEEIRRRRQEAEDREQERIRRERFEVHAREAREREQQREAARAEKLRRARSDPFPRAHDDDIETHDMTEDDEAWSARGVPFHAIVMHRLPESGSWVVFFSISRPFRARRGRGGVAAMAQRSPESSRDGVGSRRWRGIASMARRGTNNNRDAPRRWRSQQKNNTRGMSTSAWRTEPEEEDPEEAARRAHAEAFAAAARARSAGELAEAERLYAKAQQQMDAARDHRKKQTEAAAKKAREEAWHANDGFYKECATAAAQALNDNEELDNLMKKFGGTSPLGRTFVAHSNGTIRPSHQLLLKPGCKVVLKDLISKPELNNQLAIIERYDDKKQRYQIKIEDSGAIIALKPQNLKQITDAFRRDGALVEPPSRLRVVGTQATSLELEWDSGAGDQWQLQWSCDGGLTWESASRNLEAPKVRKRNLQPGTHVMFRVRTLQGDRFSPWATCEGRTAQKSPEKSAFASAVESDVKKRQSTVRQSHESDDSAARGLEDAFARASAWAASSPSLRGEQRWHELVENSTGDTFFWNEASGETRWERDPSWLQKIDESGEEYWLSQGSPGRSPGRRRSRFRSQEGATARGPPSFDEFLRPDVVASG</sequence>
<proteinExistence type="predicted"/>
<dbReference type="InterPro" id="IPR036116">
    <property type="entry name" value="FN3_sf"/>
</dbReference>
<evidence type="ECO:0008006" key="7">
    <source>
        <dbReference type="Google" id="ProtNLM"/>
    </source>
</evidence>